<dbReference type="Proteomes" id="UP000807306">
    <property type="component" value="Unassembled WGS sequence"/>
</dbReference>
<feature type="compositionally biased region" description="Pro residues" evidence="1">
    <location>
        <begin position="247"/>
        <end position="258"/>
    </location>
</feature>
<dbReference type="AlphaFoldDB" id="A0A9P6E7H7"/>
<comment type="caution">
    <text evidence="2">The sequence shown here is derived from an EMBL/GenBank/DDBJ whole genome shotgun (WGS) entry which is preliminary data.</text>
</comment>
<feature type="region of interest" description="Disordered" evidence="1">
    <location>
        <begin position="288"/>
        <end position="313"/>
    </location>
</feature>
<feature type="compositionally biased region" description="Basic and acidic residues" evidence="1">
    <location>
        <begin position="130"/>
        <end position="143"/>
    </location>
</feature>
<dbReference type="EMBL" id="MU157905">
    <property type="protein sequence ID" value="KAF9524081.1"/>
    <property type="molecule type" value="Genomic_DNA"/>
</dbReference>
<feature type="compositionally biased region" description="Low complexity" evidence="1">
    <location>
        <begin position="382"/>
        <end position="393"/>
    </location>
</feature>
<feature type="compositionally biased region" description="Basic residues" evidence="1">
    <location>
        <begin position="116"/>
        <end position="129"/>
    </location>
</feature>
<organism evidence="2 3">
    <name type="scientific">Crepidotus variabilis</name>
    <dbReference type="NCBI Taxonomy" id="179855"/>
    <lineage>
        <taxon>Eukaryota</taxon>
        <taxon>Fungi</taxon>
        <taxon>Dikarya</taxon>
        <taxon>Basidiomycota</taxon>
        <taxon>Agaricomycotina</taxon>
        <taxon>Agaricomycetes</taxon>
        <taxon>Agaricomycetidae</taxon>
        <taxon>Agaricales</taxon>
        <taxon>Agaricineae</taxon>
        <taxon>Crepidotaceae</taxon>
        <taxon>Crepidotus</taxon>
    </lineage>
</organism>
<feature type="region of interest" description="Disordered" evidence="1">
    <location>
        <begin position="1"/>
        <end position="215"/>
    </location>
</feature>
<accession>A0A9P6E7H7</accession>
<feature type="compositionally biased region" description="Low complexity" evidence="1">
    <location>
        <begin position="197"/>
        <end position="215"/>
    </location>
</feature>
<reference evidence="2" key="1">
    <citation type="submission" date="2020-11" db="EMBL/GenBank/DDBJ databases">
        <authorList>
            <consortium name="DOE Joint Genome Institute"/>
            <person name="Ahrendt S."/>
            <person name="Riley R."/>
            <person name="Andreopoulos W."/>
            <person name="Labutti K."/>
            <person name="Pangilinan J."/>
            <person name="Ruiz-Duenas F.J."/>
            <person name="Barrasa J.M."/>
            <person name="Sanchez-Garcia M."/>
            <person name="Camarero S."/>
            <person name="Miyauchi S."/>
            <person name="Serrano A."/>
            <person name="Linde D."/>
            <person name="Babiker R."/>
            <person name="Drula E."/>
            <person name="Ayuso-Fernandez I."/>
            <person name="Pacheco R."/>
            <person name="Padilla G."/>
            <person name="Ferreira P."/>
            <person name="Barriuso J."/>
            <person name="Kellner H."/>
            <person name="Castanera R."/>
            <person name="Alfaro M."/>
            <person name="Ramirez L."/>
            <person name="Pisabarro A.G."/>
            <person name="Kuo A."/>
            <person name="Tritt A."/>
            <person name="Lipzen A."/>
            <person name="He G."/>
            <person name="Yan M."/>
            <person name="Ng V."/>
            <person name="Cullen D."/>
            <person name="Martin F."/>
            <person name="Rosso M.-N."/>
            <person name="Henrissat B."/>
            <person name="Hibbett D."/>
            <person name="Martinez A.T."/>
            <person name="Grigoriev I.V."/>
        </authorList>
    </citation>
    <scope>NUCLEOTIDE SEQUENCE</scope>
    <source>
        <strain evidence="2">CBS 506.95</strain>
    </source>
</reference>
<dbReference type="OrthoDB" id="3229208at2759"/>
<feature type="region of interest" description="Disordered" evidence="1">
    <location>
        <begin position="382"/>
        <end position="446"/>
    </location>
</feature>
<protein>
    <submittedName>
        <fullName evidence="2">Uncharacterized protein</fullName>
    </submittedName>
</protein>
<evidence type="ECO:0000313" key="2">
    <source>
        <dbReference type="EMBL" id="KAF9524081.1"/>
    </source>
</evidence>
<feature type="compositionally biased region" description="Polar residues" evidence="1">
    <location>
        <begin position="231"/>
        <end position="245"/>
    </location>
</feature>
<feature type="compositionally biased region" description="Basic residues" evidence="1">
    <location>
        <begin position="54"/>
        <end position="66"/>
    </location>
</feature>
<feature type="region of interest" description="Disordered" evidence="1">
    <location>
        <begin position="231"/>
        <end position="270"/>
    </location>
</feature>
<evidence type="ECO:0000313" key="3">
    <source>
        <dbReference type="Proteomes" id="UP000807306"/>
    </source>
</evidence>
<feature type="compositionally biased region" description="Low complexity" evidence="1">
    <location>
        <begin position="259"/>
        <end position="270"/>
    </location>
</feature>
<sequence>MQSFRASPWVSYDPSANAPHTRDPHVSGSEMDDDADMEAPQISILRTEDTPPPVHRKAATNPKKRPAASMATSTESRGRKEEAEDEEDQLVDELIDDDSVDLSKGASRSTGDAGQKRKAPAKKKARKEKKHGEVDKKGKDKTTPSEGGGHTIAPTLSMFKANPAEYGEDGDSPSSIGVGTDLPTPKSKKKTSPRKPPATARAKAPAKATKQKTALPNLIVEDVGTLSESYAGTAASSPVTGTFEPNTPEPEVLPPSSPPASVAPLPEEPPNLENVPIPIYPLPTKPFPVQQPPKIPAGSAPLIPLEKSGKKVRHWREANREIRGIAGGRWLVKTWVGEKESDLAAHLSSQALASAKGDDKASAVGLSLPKLPALSAPIKKSVSKLKGSSKGGSAATSANPSRAPSVVPDAPIALPSSMVKAPSKMRISQQAPSEAGDSVADGSVGI</sequence>
<gene>
    <name evidence="2" type="ORF">CPB83DRAFT_898225</name>
</gene>
<name>A0A9P6E7H7_9AGAR</name>
<keyword evidence="3" id="KW-1185">Reference proteome</keyword>
<proteinExistence type="predicted"/>
<evidence type="ECO:0000256" key="1">
    <source>
        <dbReference type="SAM" id="MobiDB-lite"/>
    </source>
</evidence>
<feature type="compositionally biased region" description="Acidic residues" evidence="1">
    <location>
        <begin position="83"/>
        <end position="100"/>
    </location>
</feature>